<reference evidence="3" key="1">
    <citation type="journal article" date="2020" name="bioRxiv">
        <title>Whole genome comparisons of ergot fungi reveals the divergence and evolution of species within the genus Claviceps are the result of varying mechanisms driving genome evolution and host range expansion.</title>
        <authorList>
            <person name="Wyka S.A."/>
            <person name="Mondo S.J."/>
            <person name="Liu M."/>
            <person name="Dettman J."/>
            <person name="Nalam V."/>
            <person name="Broders K.D."/>
        </authorList>
    </citation>
    <scope>NUCLEOTIDE SEQUENCE</scope>
    <source>
        <strain evidence="3">CCC 489</strain>
    </source>
</reference>
<name>A0A8K0J825_9HYPO</name>
<feature type="region of interest" description="Disordered" evidence="1">
    <location>
        <begin position="1"/>
        <end position="54"/>
    </location>
</feature>
<evidence type="ECO:0000313" key="4">
    <source>
        <dbReference type="Proteomes" id="UP000811619"/>
    </source>
</evidence>
<comment type="caution">
    <text evidence="3">The sequence shown here is derived from an EMBL/GenBank/DDBJ whole genome shotgun (WGS) entry which is preliminary data.</text>
</comment>
<dbReference type="AlphaFoldDB" id="A0A8K0J825"/>
<dbReference type="PANTHER" id="PTHR33112">
    <property type="entry name" value="DOMAIN PROTEIN, PUTATIVE-RELATED"/>
    <property type="match status" value="1"/>
</dbReference>
<evidence type="ECO:0000259" key="2">
    <source>
        <dbReference type="Pfam" id="PF06985"/>
    </source>
</evidence>
<dbReference type="OrthoDB" id="5428863at2759"/>
<organism evidence="3 4">
    <name type="scientific">Claviceps africana</name>
    <dbReference type="NCBI Taxonomy" id="83212"/>
    <lineage>
        <taxon>Eukaryota</taxon>
        <taxon>Fungi</taxon>
        <taxon>Dikarya</taxon>
        <taxon>Ascomycota</taxon>
        <taxon>Pezizomycotina</taxon>
        <taxon>Sordariomycetes</taxon>
        <taxon>Hypocreomycetidae</taxon>
        <taxon>Hypocreales</taxon>
        <taxon>Clavicipitaceae</taxon>
        <taxon>Claviceps</taxon>
    </lineage>
</organism>
<evidence type="ECO:0000256" key="1">
    <source>
        <dbReference type="SAM" id="MobiDB-lite"/>
    </source>
</evidence>
<proteinExistence type="predicted"/>
<dbReference type="Proteomes" id="UP000811619">
    <property type="component" value="Unassembled WGS sequence"/>
</dbReference>
<protein>
    <recommendedName>
        <fullName evidence="2">Heterokaryon incompatibility domain-containing protein</fullName>
    </recommendedName>
</protein>
<sequence>MKTLSRILSRRRSGEGGCDSEVQRRKGGTPGRRSEPAAAPESHQLPSRRVSGSDVVLAKRRRQLSHDIVGGGCVVVDAGPDAGPDARGSDTASNKAWQIPPTKICPRCAAFDFPCLLDWKPGRPRPWVQLSHVLRPLPSRPPSPPADDSHHQAGVRCPQPGAPQCLFCLFFRAMIGPLSTDDLSKFNPYLRIRQAFERLDGIGEKHELARSVLMEVTTQKKSLPWGFLLRAEDKVDDGDVSGYLENKGQAAGIRGRRVPPLLNPSLPHCWLDFCRRNHSNSACTTPPMQQLPIAGLQLIDCHEKRVVAVEEMAHADSADATEYLALSYAWSQTGLDSSAKAPFDVPALRLAPGGRVPDVLPSLFADAIAFTNTMGFRYLWLDRFCL</sequence>
<accession>A0A8K0J825</accession>
<gene>
    <name evidence="3" type="ORF">E4U42_002380</name>
</gene>
<feature type="domain" description="Heterokaryon incompatibility" evidence="2">
    <location>
        <begin position="323"/>
        <end position="385"/>
    </location>
</feature>
<keyword evidence="4" id="KW-1185">Reference proteome</keyword>
<dbReference type="InterPro" id="IPR010730">
    <property type="entry name" value="HET"/>
</dbReference>
<evidence type="ECO:0000313" key="3">
    <source>
        <dbReference type="EMBL" id="KAG5927288.1"/>
    </source>
</evidence>
<dbReference type="PANTHER" id="PTHR33112:SF1">
    <property type="entry name" value="HETEROKARYON INCOMPATIBILITY DOMAIN-CONTAINING PROTEIN"/>
    <property type="match status" value="1"/>
</dbReference>
<dbReference type="EMBL" id="SRPY01000194">
    <property type="protein sequence ID" value="KAG5927288.1"/>
    <property type="molecule type" value="Genomic_DNA"/>
</dbReference>
<dbReference type="Pfam" id="PF06985">
    <property type="entry name" value="HET"/>
    <property type="match status" value="1"/>
</dbReference>